<evidence type="ECO:0000313" key="1">
    <source>
        <dbReference type="EMBL" id="TKZ35469.1"/>
    </source>
</evidence>
<gene>
    <name evidence="1" type="ORF">EZH24_05100</name>
</gene>
<comment type="caution">
    <text evidence="1">The sequence shown here is derived from an EMBL/GenBank/DDBJ whole genome shotgun (WGS) entry which is preliminary data.</text>
</comment>
<proteinExistence type="predicted"/>
<organism evidence="1 2">
    <name type="scientific">Brachyspira catarrhinii</name>
    <dbReference type="NCBI Taxonomy" id="2528966"/>
    <lineage>
        <taxon>Bacteria</taxon>
        <taxon>Pseudomonadati</taxon>
        <taxon>Spirochaetota</taxon>
        <taxon>Spirochaetia</taxon>
        <taxon>Brachyspirales</taxon>
        <taxon>Brachyspiraceae</taxon>
        <taxon>Brachyspira</taxon>
    </lineage>
</organism>
<dbReference type="Proteomes" id="UP000310168">
    <property type="component" value="Unassembled WGS sequence"/>
</dbReference>
<name>A0ABY2TRS6_9SPIR</name>
<dbReference type="InterPro" id="IPR025911">
    <property type="entry name" value="ToxN/AbiQ_toxin"/>
</dbReference>
<dbReference type="InterPro" id="IPR053735">
    <property type="entry name" value="Type_III_TA_endoRNase"/>
</dbReference>
<dbReference type="EMBL" id="SJDU01000096">
    <property type="protein sequence ID" value="TKZ35469.1"/>
    <property type="molecule type" value="Genomic_DNA"/>
</dbReference>
<accession>A0ABY2TRS6</accession>
<sequence>MDWFVVDKDYINYLIKYDSRVGYVEYGDKLKLHVGILLTINKFNYYVPISSAKPKHYKMSNKLDFHKLNDIQNGYLYAVLNLNNMIPVSRDCITQLKYNQIENFRSFLSEKEKNDYIYLLQKEKEIIDLCDEILRRKAKKLYKKCKIMPNSSLANRCCNFRLLERKCIKYKKL</sequence>
<keyword evidence="2" id="KW-1185">Reference proteome</keyword>
<reference evidence="1 2" key="1">
    <citation type="journal article" date="2019" name="Anaerobe">
        <title>Brachyspira catarrhinii sp. nov., an anaerobic intestinal spirochaete isolated from vervet monkeys may have been misidentified as Brachyspira aalborgi in previous studies.</title>
        <authorList>
            <person name="Phillips N.D."/>
            <person name="La T."/>
            <person name="Hampson D.J."/>
        </authorList>
    </citation>
    <scope>NUCLEOTIDE SEQUENCE [LARGE SCALE GENOMIC DNA]</scope>
    <source>
        <strain evidence="1 2">Z12</strain>
    </source>
</reference>
<evidence type="ECO:0000313" key="2">
    <source>
        <dbReference type="Proteomes" id="UP000310168"/>
    </source>
</evidence>
<protein>
    <submittedName>
        <fullName evidence="1">Type III toxin-antitoxin system ToxN/AbiQ family toxin</fullName>
    </submittedName>
</protein>
<dbReference type="Gene3D" id="3.10.129.130">
    <property type="match status" value="1"/>
</dbReference>
<dbReference type="Pfam" id="PF13958">
    <property type="entry name" value="ToxN_toxin"/>
    <property type="match status" value="1"/>
</dbReference>